<evidence type="ECO:0000313" key="4">
    <source>
        <dbReference type="Proteomes" id="UP000772434"/>
    </source>
</evidence>
<evidence type="ECO:0000313" key="3">
    <source>
        <dbReference type="EMBL" id="KAF9052590.1"/>
    </source>
</evidence>
<proteinExistence type="predicted"/>
<sequence length="577" mass="62109">MLPRFLLPFFQASFFCSMHLNYFIHWLSLLISCTLAAEYIIPSTWNGTKITASWEERQSVIAAAIQEEFTNGTSHCNVCEFIWDLLITGRNLGIHAIRAYNVYQDIAMLELAAEVWQFGRSYTISPTDVSASSIATKSFSITKTCSGATLAGGMFWVRSCVGIELAKTYDMFFTSVMLKATVPSMLIYTARLSAYLSQATGDAAYLSAAQDSGAFMIDVIDVTGEGNGLAAISADDSATCSDIWSPGNYQIDQAGLFMEGLAVLPGNTTFGLQNLSVDSMRSSIVNITLSTNPLCNAPNGIINTGGGEGAPYLVQGLGALYHVTQEPVDLIMYMGSFLGIQYNTIITAATTPGSNIYASSWIGPPAPFNSYNQTMAIFGLVNGAQVLFATPNNGSTNSSTSIDAQHKSITGPVVGGTFGGLILLAVTGFLINRRIRQSTAAQEFVVDPLDVSQLYSSLPPLPNNTTNITEQPPPEISTQGAGAGPSRSTDLPSMAAIDSVTQLEAYDELAPAWDAGMQENSARHYKGLPNYQVGARAHFVRSRSTHAEIIERPRNQGGGDKSVRWAPEKEERENDIR</sequence>
<protein>
    <recommendedName>
        <fullName evidence="5">Glycoside hydrolase family 76 protein</fullName>
    </recommendedName>
</protein>
<organism evidence="3 4">
    <name type="scientific">Rhodocollybia butyracea</name>
    <dbReference type="NCBI Taxonomy" id="206335"/>
    <lineage>
        <taxon>Eukaryota</taxon>
        <taxon>Fungi</taxon>
        <taxon>Dikarya</taxon>
        <taxon>Basidiomycota</taxon>
        <taxon>Agaricomycotina</taxon>
        <taxon>Agaricomycetes</taxon>
        <taxon>Agaricomycetidae</taxon>
        <taxon>Agaricales</taxon>
        <taxon>Marasmiineae</taxon>
        <taxon>Omphalotaceae</taxon>
        <taxon>Rhodocollybia</taxon>
    </lineage>
</organism>
<keyword evidence="2" id="KW-0812">Transmembrane</keyword>
<keyword evidence="2" id="KW-1133">Transmembrane helix</keyword>
<dbReference type="PROSITE" id="PS51257">
    <property type="entry name" value="PROKAR_LIPOPROTEIN"/>
    <property type="match status" value="1"/>
</dbReference>
<comment type="caution">
    <text evidence="3">The sequence shown here is derived from an EMBL/GenBank/DDBJ whole genome shotgun (WGS) entry which is preliminary data.</text>
</comment>
<keyword evidence="4" id="KW-1185">Reference proteome</keyword>
<feature type="region of interest" description="Disordered" evidence="1">
    <location>
        <begin position="545"/>
        <end position="577"/>
    </location>
</feature>
<accession>A0A9P5TY24</accession>
<evidence type="ECO:0000256" key="1">
    <source>
        <dbReference type="SAM" id="MobiDB-lite"/>
    </source>
</evidence>
<dbReference type="Gene3D" id="1.50.10.20">
    <property type="match status" value="1"/>
</dbReference>
<evidence type="ECO:0008006" key="5">
    <source>
        <dbReference type="Google" id="ProtNLM"/>
    </source>
</evidence>
<keyword evidence="2" id="KW-0472">Membrane</keyword>
<feature type="transmembrane region" description="Helical" evidence="2">
    <location>
        <begin position="409"/>
        <end position="431"/>
    </location>
</feature>
<reference evidence="3" key="1">
    <citation type="submission" date="2020-11" db="EMBL/GenBank/DDBJ databases">
        <authorList>
            <consortium name="DOE Joint Genome Institute"/>
            <person name="Ahrendt S."/>
            <person name="Riley R."/>
            <person name="Andreopoulos W."/>
            <person name="Labutti K."/>
            <person name="Pangilinan J."/>
            <person name="Ruiz-Duenas F.J."/>
            <person name="Barrasa J.M."/>
            <person name="Sanchez-Garcia M."/>
            <person name="Camarero S."/>
            <person name="Miyauchi S."/>
            <person name="Serrano A."/>
            <person name="Linde D."/>
            <person name="Babiker R."/>
            <person name="Drula E."/>
            <person name="Ayuso-Fernandez I."/>
            <person name="Pacheco R."/>
            <person name="Padilla G."/>
            <person name="Ferreira P."/>
            <person name="Barriuso J."/>
            <person name="Kellner H."/>
            <person name="Castanera R."/>
            <person name="Alfaro M."/>
            <person name="Ramirez L."/>
            <person name="Pisabarro A.G."/>
            <person name="Kuo A."/>
            <person name="Tritt A."/>
            <person name="Lipzen A."/>
            <person name="He G."/>
            <person name="Yan M."/>
            <person name="Ng V."/>
            <person name="Cullen D."/>
            <person name="Martin F."/>
            <person name="Rosso M.-N."/>
            <person name="Henrissat B."/>
            <person name="Hibbett D."/>
            <person name="Martinez A.T."/>
            <person name="Grigoriev I.V."/>
        </authorList>
    </citation>
    <scope>NUCLEOTIDE SEQUENCE</scope>
    <source>
        <strain evidence="3">AH 40177</strain>
    </source>
</reference>
<feature type="region of interest" description="Disordered" evidence="1">
    <location>
        <begin position="460"/>
        <end position="490"/>
    </location>
</feature>
<feature type="compositionally biased region" description="Basic and acidic residues" evidence="1">
    <location>
        <begin position="545"/>
        <end position="554"/>
    </location>
</feature>
<feature type="compositionally biased region" description="Polar residues" evidence="1">
    <location>
        <begin position="463"/>
        <end position="490"/>
    </location>
</feature>
<name>A0A9P5TY24_9AGAR</name>
<dbReference type="EMBL" id="JADNRY010000446">
    <property type="protein sequence ID" value="KAF9052590.1"/>
    <property type="molecule type" value="Genomic_DNA"/>
</dbReference>
<dbReference type="Proteomes" id="UP000772434">
    <property type="component" value="Unassembled WGS sequence"/>
</dbReference>
<gene>
    <name evidence="3" type="ORF">BDP27DRAFT_1373374</name>
</gene>
<evidence type="ECO:0000256" key="2">
    <source>
        <dbReference type="SAM" id="Phobius"/>
    </source>
</evidence>
<dbReference type="OrthoDB" id="3068171at2759"/>
<feature type="compositionally biased region" description="Basic and acidic residues" evidence="1">
    <location>
        <begin position="561"/>
        <end position="577"/>
    </location>
</feature>
<dbReference type="AlphaFoldDB" id="A0A9P5TY24"/>